<dbReference type="STRING" id="472759.Nhal_2188"/>
<dbReference type="Proteomes" id="UP000001844">
    <property type="component" value="Chromosome"/>
</dbReference>
<dbReference type="eggNOG" id="COG0367">
    <property type="taxonomic scope" value="Bacteria"/>
</dbReference>
<reference evidence="2" key="1">
    <citation type="submission" date="2010-04" db="EMBL/GenBank/DDBJ databases">
        <title>Complete genome sequence of Nitrosococcus halophilus Nc4, a salt-adapted, aerobic obligate ammonia-oxidizing sulfur purple bacterium.</title>
        <authorList>
            <consortium name="US DOE Joint Genome Institute"/>
            <person name="Campbell M.A."/>
            <person name="Malfatti S.A."/>
            <person name="Chain P.S.G."/>
            <person name="Heidelberg J.F."/>
            <person name="Ward B.B."/>
            <person name="Klotz M.G."/>
        </authorList>
    </citation>
    <scope>NUCLEOTIDE SEQUENCE [LARGE SCALE GENOMIC DNA]</scope>
    <source>
        <strain evidence="2">Nc4</strain>
    </source>
</reference>
<evidence type="ECO:0000313" key="2">
    <source>
        <dbReference type="Proteomes" id="UP000001844"/>
    </source>
</evidence>
<gene>
    <name evidence="1" type="ordered locus">Nhal_2188</name>
</gene>
<dbReference type="AlphaFoldDB" id="D5C558"/>
<keyword evidence="2" id="KW-1185">Reference proteome</keyword>
<organism evidence="1 2">
    <name type="scientific">Nitrosococcus halophilus (strain Nc4)</name>
    <dbReference type="NCBI Taxonomy" id="472759"/>
    <lineage>
        <taxon>Bacteria</taxon>
        <taxon>Pseudomonadati</taxon>
        <taxon>Pseudomonadota</taxon>
        <taxon>Gammaproteobacteria</taxon>
        <taxon>Chromatiales</taxon>
        <taxon>Chromatiaceae</taxon>
        <taxon>Nitrosococcus</taxon>
    </lineage>
</organism>
<sequence>MGFEYELMSNWPCQAWLAECRKGGQKVTVYHGSRVDVTQEFFCEAVWPGSYEAGEFDQTDVVAGSGGRIRGKDIIFVSSGSTVDRLSMLRRDDGVWLSNSLVCLLSIIDAELDPTYGYYYKDLYSVTYGIDNYQRFLSSSKGDIELVYFDNVLWDGSVASVIPKPTADIELANFGQYLGFLERTMERMAENIQSQSRPKQLHMLGTLSTGYDSPTVMTLASRVGCDEAICFDRTHLDEEDSGETIASYLGVRPIVLSGTAWRHLQKPEIPFIAANSMGEEVRFSAAEETLAGRVLLTGYHGDKMWGKHTKHLGPNVVRGDPSGLGLAEFRLWAGFIHCPVPFWAVRFIRDVNRISNDPEMSQWDVSDEYSRPICRRIVESKGVPREAFGVNKRMASVIIHNYDEFLTPSSMQDFLLWLKDHRSIWWGRGRIPPLASASLDRRLHQAANLFADWAKQQPAIWRMASWFEGKPTYLRRFIFPWAVERAKAQYGEFAPIKSRE</sequence>
<name>D5C558_NITHN</name>
<dbReference type="OrthoDB" id="3010184at2"/>
<dbReference type="SUPFAM" id="SSF52402">
    <property type="entry name" value="Adenine nucleotide alpha hydrolases-like"/>
    <property type="match status" value="1"/>
</dbReference>
<proteinExistence type="predicted"/>
<dbReference type="KEGG" id="nhl:Nhal_2188"/>
<evidence type="ECO:0000313" key="1">
    <source>
        <dbReference type="EMBL" id="ADE15281.1"/>
    </source>
</evidence>
<accession>D5C558</accession>
<evidence type="ECO:0008006" key="3">
    <source>
        <dbReference type="Google" id="ProtNLM"/>
    </source>
</evidence>
<dbReference type="EMBL" id="CP001798">
    <property type="protein sequence ID" value="ADE15281.1"/>
    <property type="molecule type" value="Genomic_DNA"/>
</dbReference>
<protein>
    <recommendedName>
        <fullName evidence="3">Asparagine synthetase domain-containing protein</fullName>
    </recommendedName>
</protein>
<dbReference type="HOGENOM" id="CLU_521601_0_0_6"/>